<dbReference type="InterPro" id="IPR023404">
    <property type="entry name" value="rSAM_horseshoe"/>
</dbReference>
<dbReference type="RefSeq" id="WP_099035473.1">
    <property type="nucleotide sequence ID" value="NZ_BMGJ01000012.1"/>
</dbReference>
<evidence type="ECO:0000256" key="6">
    <source>
        <dbReference type="ARBA" id="ARBA00022490"/>
    </source>
</evidence>
<keyword evidence="8 15" id="KW-0479">Metal-binding</keyword>
<dbReference type="SMART" id="SM00729">
    <property type="entry name" value="Elp3"/>
    <property type="match status" value="1"/>
</dbReference>
<comment type="similarity">
    <text evidence="3 15">Belongs to the anaerobic coproporphyrinogen-III oxidase family.</text>
</comment>
<feature type="domain" description="Radical SAM core" evidence="16">
    <location>
        <begin position="42"/>
        <end position="275"/>
    </location>
</feature>
<evidence type="ECO:0000313" key="17">
    <source>
        <dbReference type="EMBL" id="GGD71530.1"/>
    </source>
</evidence>
<dbReference type="SFLD" id="SFLDS00029">
    <property type="entry name" value="Radical_SAM"/>
    <property type="match status" value="1"/>
</dbReference>
<dbReference type="SFLD" id="SFLDG01082">
    <property type="entry name" value="B12-binding_domain_containing"/>
    <property type="match status" value="1"/>
</dbReference>
<evidence type="ECO:0000256" key="7">
    <source>
        <dbReference type="ARBA" id="ARBA00022691"/>
    </source>
</evidence>
<evidence type="ECO:0000259" key="16">
    <source>
        <dbReference type="PROSITE" id="PS51918"/>
    </source>
</evidence>
<evidence type="ECO:0000256" key="3">
    <source>
        <dbReference type="ARBA" id="ARBA00005493"/>
    </source>
</evidence>
<reference evidence="18" key="1">
    <citation type="journal article" date="2019" name="Int. J. Syst. Evol. Microbiol.">
        <title>The Global Catalogue of Microorganisms (GCM) 10K type strain sequencing project: providing services to taxonomists for standard genome sequencing and annotation.</title>
        <authorList>
            <consortium name="The Broad Institute Genomics Platform"/>
            <consortium name="The Broad Institute Genome Sequencing Center for Infectious Disease"/>
            <person name="Wu L."/>
            <person name="Ma J."/>
        </authorList>
    </citation>
    <scope>NUCLEOTIDE SEQUENCE [LARGE SCALE GENOMIC DNA]</scope>
    <source>
        <strain evidence="18">CGMCC 1.12923</strain>
    </source>
</reference>
<evidence type="ECO:0000256" key="1">
    <source>
        <dbReference type="ARBA" id="ARBA00004496"/>
    </source>
</evidence>
<dbReference type="Pfam" id="PF06969">
    <property type="entry name" value="HemN_C"/>
    <property type="match status" value="1"/>
</dbReference>
<dbReference type="InterPro" id="IPR034505">
    <property type="entry name" value="Coproporphyrinogen-III_oxidase"/>
</dbReference>
<evidence type="ECO:0000256" key="4">
    <source>
        <dbReference type="ARBA" id="ARBA00011245"/>
    </source>
</evidence>
<dbReference type="SUPFAM" id="SSF102114">
    <property type="entry name" value="Radical SAM enzymes"/>
    <property type="match status" value="1"/>
</dbReference>
<comment type="pathway">
    <text evidence="2 15">Porphyrin-containing compound metabolism; protoporphyrin-IX biosynthesis; protoporphyrinogen-IX from coproporphyrinogen-III (AdoMet route): step 1/1.</text>
</comment>
<dbReference type="PANTHER" id="PTHR13932:SF6">
    <property type="entry name" value="OXYGEN-INDEPENDENT COPROPORPHYRINOGEN III OXIDASE"/>
    <property type="match status" value="1"/>
</dbReference>
<dbReference type="PANTHER" id="PTHR13932">
    <property type="entry name" value="COPROPORPHYRINIGEN III OXIDASE"/>
    <property type="match status" value="1"/>
</dbReference>
<comment type="subcellular location">
    <subcellularLocation>
        <location evidence="1 15">Cytoplasm</location>
    </subcellularLocation>
</comment>
<dbReference type="NCBIfam" id="TIGR00538">
    <property type="entry name" value="hemN"/>
    <property type="match status" value="1"/>
</dbReference>
<dbReference type="EC" id="1.3.98.3" evidence="15"/>
<dbReference type="SFLD" id="SFLDG01065">
    <property type="entry name" value="anaerobic_coproporphyrinogen-I"/>
    <property type="match status" value="1"/>
</dbReference>
<dbReference type="InterPro" id="IPR010723">
    <property type="entry name" value="HemN_C"/>
</dbReference>
<dbReference type="Pfam" id="PF04055">
    <property type="entry name" value="Radical_SAM"/>
    <property type="match status" value="1"/>
</dbReference>
<evidence type="ECO:0000256" key="11">
    <source>
        <dbReference type="ARBA" id="ARBA00023014"/>
    </source>
</evidence>
<evidence type="ECO:0000256" key="15">
    <source>
        <dbReference type="PIRNR" id="PIRNR000167"/>
    </source>
</evidence>
<dbReference type="EMBL" id="BMGJ01000012">
    <property type="protein sequence ID" value="GGD71530.1"/>
    <property type="molecule type" value="Genomic_DNA"/>
</dbReference>
<dbReference type="PIRSF" id="PIRSF000167">
    <property type="entry name" value="HemN"/>
    <property type="match status" value="1"/>
</dbReference>
<comment type="catalytic activity">
    <reaction evidence="14 15">
        <text>coproporphyrinogen III + 2 S-adenosyl-L-methionine = protoporphyrinogen IX + 2 5'-deoxyadenosine + 2 L-methionine + 2 CO2</text>
        <dbReference type="Rhea" id="RHEA:15425"/>
        <dbReference type="ChEBI" id="CHEBI:16526"/>
        <dbReference type="ChEBI" id="CHEBI:17319"/>
        <dbReference type="ChEBI" id="CHEBI:57307"/>
        <dbReference type="ChEBI" id="CHEBI:57309"/>
        <dbReference type="ChEBI" id="CHEBI:57844"/>
        <dbReference type="ChEBI" id="CHEBI:59789"/>
        <dbReference type="EC" id="1.3.98.3"/>
    </reaction>
</comment>
<comment type="cofactor">
    <cofactor evidence="15">
        <name>[4Fe-4S] cluster</name>
        <dbReference type="ChEBI" id="CHEBI:49883"/>
    </cofactor>
    <text evidence="15">Binds 1 [4Fe-4S] cluster. The cluster is coordinated with 3 cysteines and an exchangeable S-adenosyl-L-methionine.</text>
</comment>
<dbReference type="PROSITE" id="PS51918">
    <property type="entry name" value="RADICAL_SAM"/>
    <property type="match status" value="1"/>
</dbReference>
<organism evidence="17 18">
    <name type="scientific">Lacimicrobium alkaliphilum</name>
    <dbReference type="NCBI Taxonomy" id="1526571"/>
    <lineage>
        <taxon>Bacteria</taxon>
        <taxon>Pseudomonadati</taxon>
        <taxon>Pseudomonadota</taxon>
        <taxon>Gammaproteobacteria</taxon>
        <taxon>Alteromonadales</taxon>
        <taxon>Alteromonadaceae</taxon>
        <taxon>Lacimicrobium</taxon>
    </lineage>
</organism>
<evidence type="ECO:0000256" key="13">
    <source>
        <dbReference type="ARBA" id="ARBA00024295"/>
    </source>
</evidence>
<dbReference type="Gene3D" id="3.80.30.20">
    <property type="entry name" value="tm_1862 like domain"/>
    <property type="match status" value="1"/>
</dbReference>
<evidence type="ECO:0000256" key="10">
    <source>
        <dbReference type="ARBA" id="ARBA00023004"/>
    </source>
</evidence>
<keyword evidence="10 15" id="KW-0408">Iron</keyword>
<dbReference type="SFLD" id="SFLDF00277">
    <property type="entry name" value="oxygen-independent_coproporphy"/>
    <property type="match status" value="1"/>
</dbReference>
<proteinExistence type="inferred from homology"/>
<evidence type="ECO:0000256" key="12">
    <source>
        <dbReference type="ARBA" id="ARBA00023244"/>
    </source>
</evidence>
<keyword evidence="5 15" id="KW-0004">4Fe-4S</keyword>
<dbReference type="InterPro" id="IPR004558">
    <property type="entry name" value="Coprogen_oxidase_HemN"/>
</dbReference>
<comment type="function">
    <text evidence="13">Involved in the heme biosynthesis. Catalyzes the anaerobic oxidative decarboxylation of propionate groups of rings A and B of coproporphyrinogen III to yield the vinyl groups in protoporphyrinogen IX.</text>
</comment>
<dbReference type="InterPro" id="IPR058240">
    <property type="entry name" value="rSAM_sf"/>
</dbReference>
<dbReference type="Gene3D" id="1.10.10.920">
    <property type="match status" value="1"/>
</dbReference>
<comment type="caution">
    <text evidence="17">The sequence shown here is derived from an EMBL/GenBank/DDBJ whole genome shotgun (WGS) entry which is preliminary data.</text>
</comment>
<gene>
    <name evidence="17" type="ORF">GCM10011357_28210</name>
</gene>
<keyword evidence="7 15" id="KW-0949">S-adenosyl-L-methionine</keyword>
<keyword evidence="6 15" id="KW-0963">Cytoplasm</keyword>
<evidence type="ECO:0000256" key="9">
    <source>
        <dbReference type="ARBA" id="ARBA00023002"/>
    </source>
</evidence>
<name>A0ABQ1RM24_9ALTE</name>
<dbReference type="InterPro" id="IPR007197">
    <property type="entry name" value="rSAM"/>
</dbReference>
<evidence type="ECO:0000313" key="18">
    <source>
        <dbReference type="Proteomes" id="UP000614272"/>
    </source>
</evidence>
<accession>A0ABQ1RM24</accession>
<keyword evidence="18" id="KW-1185">Reference proteome</keyword>
<dbReference type="InterPro" id="IPR006638">
    <property type="entry name" value="Elp3/MiaA/NifB-like_rSAM"/>
</dbReference>
<comment type="subunit">
    <text evidence="4">Monomer.</text>
</comment>
<evidence type="ECO:0000256" key="5">
    <source>
        <dbReference type="ARBA" id="ARBA00022485"/>
    </source>
</evidence>
<keyword evidence="11 15" id="KW-0411">Iron-sulfur</keyword>
<dbReference type="CDD" id="cd01335">
    <property type="entry name" value="Radical_SAM"/>
    <property type="match status" value="1"/>
</dbReference>
<evidence type="ECO:0000256" key="14">
    <source>
        <dbReference type="ARBA" id="ARBA00048321"/>
    </source>
</evidence>
<evidence type="ECO:0000256" key="8">
    <source>
        <dbReference type="ARBA" id="ARBA00022723"/>
    </source>
</evidence>
<keyword evidence="12 15" id="KW-0627">Porphyrin biosynthesis</keyword>
<dbReference type="Proteomes" id="UP000614272">
    <property type="component" value="Unassembled WGS sequence"/>
</dbReference>
<sequence>MSVLQGQLLNKYNLSGPRYTSYPTALQLGDIDPEVLVSKCREATAGSLSLYLHIPFCHSLCYYCGCNKVITRQVHKAEVYMGYLMREISEQSQAFTDKKVTQIHFGGGTPTYLSDEQFTRLMAHIRTAFRVSGKAEISVEVDPRQMALPRLQHLYELGFNRLSIGVQDFNPAVQQAVNRVQDESHIFALVTLARELGYASVSLDLIYGLPHQTPQSFAETIDKVLQIRPDRLSVFNYAHMPDKFAAQRRIDDSVLPDSAQRTAIFGTASELLTKQGYLCIGMDHFALRDDELAIAQEEGCLHRNFQGYTTQGECDLLGLGVSAISQINGLIVQNEKDLKTYYRAIDDAGSATAKGYELSDDDKVRAEVIKQLICHFRLSFQSIEQSFNIRFGDYFAEEMQRLKQMVADGLLDVSDKEIKVSQAGRALIRAICMQFDRYLPLSRQKAFSRII</sequence>
<evidence type="ECO:0000256" key="2">
    <source>
        <dbReference type="ARBA" id="ARBA00004785"/>
    </source>
</evidence>
<keyword evidence="9 15" id="KW-0560">Oxidoreductase</keyword>
<protein>
    <recommendedName>
        <fullName evidence="15">Coproporphyrinogen-III oxidase</fullName>
        <ecNumber evidence="15">1.3.98.3</ecNumber>
    </recommendedName>
</protein>